<keyword evidence="3" id="KW-1185">Reference proteome</keyword>
<evidence type="ECO:0000313" key="2">
    <source>
        <dbReference type="EMBL" id="MQS17565.1"/>
    </source>
</evidence>
<dbReference type="EMBL" id="WBOF01000005">
    <property type="protein sequence ID" value="MQS17565.1"/>
    <property type="molecule type" value="Genomic_DNA"/>
</dbReference>
<evidence type="ECO:0000313" key="3">
    <source>
        <dbReference type="Proteomes" id="UP000450000"/>
    </source>
</evidence>
<gene>
    <name evidence="2" type="ORF">F7Q99_36615</name>
</gene>
<reference evidence="2 3" key="1">
    <citation type="submission" date="2019-09" db="EMBL/GenBank/DDBJ databases">
        <title>Genome Sequences of Streptomyces kaniharaensis ATCC 21070.</title>
        <authorList>
            <person name="Zhu W."/>
            <person name="De Crecy-Lagard V."/>
            <person name="Richards N.G."/>
        </authorList>
    </citation>
    <scope>NUCLEOTIDE SEQUENCE [LARGE SCALE GENOMIC DNA]</scope>
    <source>
        <strain evidence="2 3">SF-557</strain>
    </source>
</reference>
<dbReference type="RefSeq" id="WP_153470717.1">
    <property type="nucleotide sequence ID" value="NZ_WBOF01000005.1"/>
</dbReference>
<sequence length="190" mass="20612">MGRIKQHHPRRRAPRAVIPGPAEAGSPVVDEGFHCLHPELAGWNMERWLLAPGDGDPDFGQFAATELQEHLDTSSHVTPARAEALRAGTVTVHYFLRTVFDGDTGLSYCQGVVYSPATGWIAVERPWEEQDEDDTSVPDARAWSAPALDQLLAALGEEMPELRASVDVDGDEGALLSLHLREALTAAGRA</sequence>
<protein>
    <submittedName>
        <fullName evidence="2">Uncharacterized protein</fullName>
    </submittedName>
</protein>
<organism evidence="2 3">
    <name type="scientific">Streptomyces kaniharaensis</name>
    <dbReference type="NCBI Taxonomy" id="212423"/>
    <lineage>
        <taxon>Bacteria</taxon>
        <taxon>Bacillati</taxon>
        <taxon>Actinomycetota</taxon>
        <taxon>Actinomycetes</taxon>
        <taxon>Kitasatosporales</taxon>
        <taxon>Streptomycetaceae</taxon>
        <taxon>Streptomyces</taxon>
    </lineage>
</organism>
<proteinExistence type="predicted"/>
<feature type="region of interest" description="Disordered" evidence="1">
    <location>
        <begin position="1"/>
        <end position="23"/>
    </location>
</feature>
<feature type="compositionally biased region" description="Basic residues" evidence="1">
    <location>
        <begin position="1"/>
        <end position="14"/>
    </location>
</feature>
<name>A0A6N7L2Y6_9ACTN</name>
<dbReference type="Proteomes" id="UP000450000">
    <property type="component" value="Unassembled WGS sequence"/>
</dbReference>
<evidence type="ECO:0000256" key="1">
    <source>
        <dbReference type="SAM" id="MobiDB-lite"/>
    </source>
</evidence>
<accession>A0A6N7L2Y6</accession>
<dbReference type="AlphaFoldDB" id="A0A6N7L2Y6"/>
<comment type="caution">
    <text evidence="2">The sequence shown here is derived from an EMBL/GenBank/DDBJ whole genome shotgun (WGS) entry which is preliminary data.</text>
</comment>